<dbReference type="AlphaFoldDB" id="A0A653F1E3"/>
<reference evidence="2" key="1">
    <citation type="submission" date="2019-05" db="EMBL/GenBank/DDBJ databases">
        <authorList>
            <person name="Naeem R."/>
            <person name="Antony C."/>
            <person name="Guan Q."/>
        </authorList>
    </citation>
    <scope>NUCLEOTIDE SEQUENCE</scope>
    <source>
        <strain evidence="2">2</strain>
    </source>
</reference>
<evidence type="ECO:0000259" key="1">
    <source>
        <dbReference type="Pfam" id="PF09828"/>
    </source>
</evidence>
<feature type="domain" description="ChrB C-terminal" evidence="1">
    <location>
        <begin position="6"/>
        <end position="46"/>
    </location>
</feature>
<accession>A0A653F1E3</accession>
<sequence length="66" mass="7450">MFAGYSDQVPVDAIALDMRAVELSHYNGDCTFETVLRRCYLTDPVFMAGRRDCAWRSQTASWARAG</sequence>
<proteinExistence type="predicted"/>
<evidence type="ECO:0000313" key="2">
    <source>
        <dbReference type="EMBL" id="VTP02792.1"/>
    </source>
</evidence>
<dbReference type="Pfam" id="PF09828">
    <property type="entry name" value="ChrB_C"/>
    <property type="match status" value="1"/>
</dbReference>
<gene>
    <name evidence="2" type="ORF">BIN_B_04689</name>
</gene>
<name>A0A653F1E3_9MYCO</name>
<protein>
    <submittedName>
        <fullName evidence="2">Chromate resistance exported protein</fullName>
    </submittedName>
</protein>
<organism evidence="2">
    <name type="scientific">Mycobacterium riyadhense</name>
    <dbReference type="NCBI Taxonomy" id="486698"/>
    <lineage>
        <taxon>Bacteria</taxon>
        <taxon>Bacillati</taxon>
        <taxon>Actinomycetota</taxon>
        <taxon>Actinomycetes</taxon>
        <taxon>Mycobacteriales</taxon>
        <taxon>Mycobacteriaceae</taxon>
        <taxon>Mycobacterium</taxon>
    </lineage>
</organism>
<dbReference type="InterPro" id="IPR018634">
    <property type="entry name" value="ChrB_C"/>
</dbReference>
<dbReference type="EMBL" id="LR589141">
    <property type="protein sequence ID" value="VTP02792.1"/>
    <property type="molecule type" value="Genomic_DNA"/>
</dbReference>